<dbReference type="Proteomes" id="UP000034785">
    <property type="component" value="Unassembled WGS sequence"/>
</dbReference>
<gene>
    <name evidence="2" type="ORF">UV41_C0032G0008</name>
</gene>
<dbReference type="InterPro" id="IPR025306">
    <property type="entry name" value="Zn-bnd_dom_prob"/>
</dbReference>
<evidence type="ECO:0000313" key="3">
    <source>
        <dbReference type="Proteomes" id="UP000034785"/>
    </source>
</evidence>
<reference evidence="2 3" key="1">
    <citation type="journal article" date="2015" name="Nature">
        <title>rRNA introns, odd ribosomes, and small enigmatic genomes across a large radiation of phyla.</title>
        <authorList>
            <person name="Brown C.T."/>
            <person name="Hug L.A."/>
            <person name="Thomas B.C."/>
            <person name="Sharon I."/>
            <person name="Castelle C.J."/>
            <person name="Singh A."/>
            <person name="Wilkins M.J."/>
            <person name="Williams K.H."/>
            <person name="Banfield J.F."/>
        </authorList>
    </citation>
    <scope>NUCLEOTIDE SEQUENCE [LARGE SCALE GENOMIC DNA]</scope>
</reference>
<protein>
    <recommendedName>
        <fullName evidence="1">Probable zinc-binding domain-containing protein</fullName>
    </recommendedName>
</protein>
<proteinExistence type="predicted"/>
<evidence type="ECO:0000259" key="1">
    <source>
        <dbReference type="Pfam" id="PF13451"/>
    </source>
</evidence>
<name>A0A0G1BA37_9BACT</name>
<comment type="caution">
    <text evidence="2">The sequence shown here is derived from an EMBL/GenBank/DDBJ whole genome shotgun (WGS) entry which is preliminary data.</text>
</comment>
<organism evidence="2 3">
    <name type="scientific">Candidatus Daviesbacteria bacterium GW2011_GWA2_42_7</name>
    <dbReference type="NCBI Taxonomy" id="1618425"/>
    <lineage>
        <taxon>Bacteria</taxon>
        <taxon>Candidatus Daviesiibacteriota</taxon>
    </lineage>
</organism>
<sequence>MANIVQTCAKCTRQFLIIEQEQKLLKEKGIPFPTNCSSCRQKRRLTLRGAERMLYKTNCQKCNREIIVAYDPSTVENMILCKKDYDQYFLENDSIIKDPLPEVSL</sequence>
<evidence type="ECO:0000313" key="2">
    <source>
        <dbReference type="EMBL" id="KKS70230.1"/>
    </source>
</evidence>
<dbReference type="AlphaFoldDB" id="A0A0G1BA37"/>
<dbReference type="EMBL" id="LCEJ01000032">
    <property type="protein sequence ID" value="KKS70230.1"/>
    <property type="molecule type" value="Genomic_DNA"/>
</dbReference>
<accession>A0A0G1BA37</accession>
<feature type="domain" description="Probable zinc-binding" evidence="1">
    <location>
        <begin position="6"/>
        <end position="44"/>
    </location>
</feature>
<dbReference type="Pfam" id="PF13451">
    <property type="entry name" value="zf_Tbcl"/>
    <property type="match status" value="1"/>
</dbReference>